<reference evidence="2 3" key="1">
    <citation type="submission" date="2016-10" db="EMBL/GenBank/DDBJ databases">
        <authorList>
            <person name="de Groot N.N."/>
        </authorList>
    </citation>
    <scope>NUCLEOTIDE SEQUENCE [LARGE SCALE GENOMIC DNA]</scope>
    <source>
        <strain evidence="2 3">DSM 15827</strain>
    </source>
</reference>
<accession>A0A1H9GQ20</accession>
<comment type="similarity">
    <text evidence="1">Belongs to the asp23 family.</text>
</comment>
<dbReference type="InterPro" id="IPR005531">
    <property type="entry name" value="Asp23"/>
</dbReference>
<dbReference type="PANTHER" id="PTHR34297">
    <property type="entry name" value="HYPOTHETICAL CYTOSOLIC PROTEIN-RELATED"/>
    <property type="match status" value="1"/>
</dbReference>
<sequence length="131" mass="14306">METINKSIPLGIIEIAPEVIETIASISASDVEGFHLAQGNFMAGINNLVKREVVAQSTKLTETEEGYVVDVYGAVDYGQSVPKLALALQEKIKEQLLFSCELEIAEVNVHIVQIIPAKSMETDLFELGDDE</sequence>
<dbReference type="OrthoDB" id="9793465at2"/>
<dbReference type="Pfam" id="PF03780">
    <property type="entry name" value="Asp23"/>
    <property type="match status" value="1"/>
</dbReference>
<dbReference type="AlphaFoldDB" id="A0A1H9GQ20"/>
<protein>
    <submittedName>
        <fullName evidence="2">PadR family transcriptional regulator, regulatory protein PadR</fullName>
    </submittedName>
</protein>
<name>A0A1H9GQ20_9LACT</name>
<proteinExistence type="inferred from homology"/>
<dbReference type="PANTHER" id="PTHR34297:SF1">
    <property type="entry name" value="ASP23_GLS24 FAMILY ENVELOPE STRESS RESPONSE PROTEIN"/>
    <property type="match status" value="1"/>
</dbReference>
<evidence type="ECO:0000313" key="2">
    <source>
        <dbReference type="EMBL" id="SEQ52171.1"/>
    </source>
</evidence>
<dbReference type="RefSeq" id="WP_089745382.1">
    <property type="nucleotide sequence ID" value="NZ_FOGF01000001.1"/>
</dbReference>
<dbReference type="STRING" id="137733.SAMN05421767_10111"/>
<evidence type="ECO:0000313" key="3">
    <source>
        <dbReference type="Proteomes" id="UP000198556"/>
    </source>
</evidence>
<dbReference type="EMBL" id="FOGF01000001">
    <property type="protein sequence ID" value="SEQ52171.1"/>
    <property type="molecule type" value="Genomic_DNA"/>
</dbReference>
<gene>
    <name evidence="2" type="ORF">SAMN05421767_10111</name>
</gene>
<evidence type="ECO:0000256" key="1">
    <source>
        <dbReference type="ARBA" id="ARBA00005721"/>
    </source>
</evidence>
<keyword evidence="3" id="KW-1185">Reference proteome</keyword>
<dbReference type="Proteomes" id="UP000198556">
    <property type="component" value="Unassembled WGS sequence"/>
</dbReference>
<organism evidence="2 3">
    <name type="scientific">Granulicatella balaenopterae</name>
    <dbReference type="NCBI Taxonomy" id="137733"/>
    <lineage>
        <taxon>Bacteria</taxon>
        <taxon>Bacillati</taxon>
        <taxon>Bacillota</taxon>
        <taxon>Bacilli</taxon>
        <taxon>Lactobacillales</taxon>
        <taxon>Carnobacteriaceae</taxon>
        <taxon>Granulicatella</taxon>
    </lineage>
</organism>